<dbReference type="PANTHER" id="PTHR33627:SF1">
    <property type="entry name" value="TRANSPOSASE"/>
    <property type="match status" value="1"/>
</dbReference>
<accession>A0A6J4VNW8</accession>
<proteinExistence type="predicted"/>
<dbReference type="SUPFAM" id="SSF53098">
    <property type="entry name" value="Ribonuclease H-like"/>
    <property type="match status" value="1"/>
</dbReference>
<feature type="domain" description="Transposase IS701-like DDE" evidence="1">
    <location>
        <begin position="33"/>
        <end position="243"/>
    </location>
</feature>
<dbReference type="EMBL" id="CADCWO010000193">
    <property type="protein sequence ID" value="CAA9584758.1"/>
    <property type="molecule type" value="Genomic_DNA"/>
</dbReference>
<dbReference type="InterPro" id="IPR038721">
    <property type="entry name" value="IS701-like_DDE_dom"/>
</dbReference>
<gene>
    <name evidence="2" type="ORF">AVDCRST_MAG81-3545</name>
</gene>
<name>A0A6J4VNW8_9CYAN</name>
<evidence type="ECO:0000313" key="2">
    <source>
        <dbReference type="EMBL" id="CAA9584758.1"/>
    </source>
</evidence>
<dbReference type="InterPro" id="IPR039365">
    <property type="entry name" value="IS701-like"/>
</dbReference>
<reference evidence="2" key="1">
    <citation type="submission" date="2020-02" db="EMBL/GenBank/DDBJ databases">
        <authorList>
            <person name="Meier V. D."/>
        </authorList>
    </citation>
    <scope>NUCLEOTIDE SEQUENCE</scope>
    <source>
        <strain evidence="2">AVDCRST_MAG81</strain>
    </source>
</reference>
<dbReference type="InterPro" id="IPR012337">
    <property type="entry name" value="RNaseH-like_sf"/>
</dbReference>
<evidence type="ECO:0000259" key="1">
    <source>
        <dbReference type="Pfam" id="PF13546"/>
    </source>
</evidence>
<sequence>MYQQGLDVPPVSTQVDEVRNWANEFDALVERISPHFARSEARARARDYLVGLLSPVERKNGWQLAEQVGNQTPYGIQNLLGRAQWNADAVRDELRKYVIEHLGHSQAVLVIDETGFLKKGTKSVGVQRQYSGTAGRIENCQIGVFVGYASPQGYTFIDRELYLPKSWTDDSERCRCAGVPEEVKFATKPQLAREMLERAFNAEVPVAWVTADEVYGSDRRLRLWLEEQQQAYVMAVSTAEPIWTNLEMHKVEELVATVPEAAWVRLSCGEGSKGPREYDWARARFNCPHAPKWERWVLVRRSLTDQTDRAYYVAFAPSGTTLEEMVSVAGTRWTIETSFETAKGEVGLDHYEVRSWSGWYRHITLALLAHALLTVTRAMGEREFLKKQETLAQSNNSLQQFKRQRGLCCL</sequence>
<dbReference type="NCBIfam" id="NF033540">
    <property type="entry name" value="transpos_IS701"/>
    <property type="match status" value="1"/>
</dbReference>
<dbReference type="AlphaFoldDB" id="A0A6J4VNW8"/>
<dbReference type="PANTHER" id="PTHR33627">
    <property type="entry name" value="TRANSPOSASE"/>
    <property type="match status" value="1"/>
</dbReference>
<dbReference type="Pfam" id="PF13546">
    <property type="entry name" value="DDE_5"/>
    <property type="match status" value="1"/>
</dbReference>
<protein>
    <submittedName>
        <fullName evidence="2">Mobile element protein</fullName>
    </submittedName>
</protein>
<organism evidence="2">
    <name type="scientific">uncultured Synechococcales cyanobacterium</name>
    <dbReference type="NCBI Taxonomy" id="1936017"/>
    <lineage>
        <taxon>Bacteria</taxon>
        <taxon>Bacillati</taxon>
        <taxon>Cyanobacteriota</taxon>
        <taxon>Cyanophyceae</taxon>
        <taxon>Synechococcales</taxon>
        <taxon>environmental samples</taxon>
    </lineage>
</organism>